<dbReference type="Proteomes" id="UP000462212">
    <property type="component" value="Unassembled WGS sequence"/>
</dbReference>
<dbReference type="AlphaFoldDB" id="A0A8H8RYF4"/>
<dbReference type="OrthoDB" id="40334at2759"/>
<proteinExistence type="predicted"/>
<evidence type="ECO:0000313" key="2">
    <source>
        <dbReference type="EMBL" id="TVY43355.1"/>
    </source>
</evidence>
<feature type="non-terminal residue" evidence="2">
    <location>
        <position position="1"/>
    </location>
</feature>
<dbReference type="InterPro" id="IPR036249">
    <property type="entry name" value="Thioredoxin-like_sf"/>
</dbReference>
<evidence type="ECO:0000259" key="1">
    <source>
        <dbReference type="PROSITE" id="PS51352"/>
    </source>
</evidence>
<comment type="caution">
    <text evidence="2">The sequence shown here is derived from an EMBL/GenBank/DDBJ whole genome shotgun (WGS) entry which is preliminary data.</text>
</comment>
<dbReference type="InterPro" id="IPR032801">
    <property type="entry name" value="PXL2A/B/C"/>
</dbReference>
<dbReference type="PANTHER" id="PTHR42336:SF1">
    <property type="entry name" value="ALKYL HYDROPEROXIDE REDUCTASE SUBUNIT C_ THIOL SPECIFIC ANTIOXIDANT DOMAIN-CONTAINING PROTEIN"/>
    <property type="match status" value="1"/>
</dbReference>
<dbReference type="PROSITE" id="PS51352">
    <property type="entry name" value="THIOREDOXIN_2"/>
    <property type="match status" value="1"/>
</dbReference>
<gene>
    <name evidence="2" type="ORF">LSUB1_G002512</name>
</gene>
<dbReference type="Pfam" id="PF13911">
    <property type="entry name" value="AhpC-TSA_2"/>
    <property type="match status" value="1"/>
</dbReference>
<feature type="domain" description="Thioredoxin" evidence="1">
    <location>
        <begin position="45"/>
        <end position="214"/>
    </location>
</feature>
<dbReference type="Gene3D" id="3.40.30.10">
    <property type="entry name" value="Glutaredoxin"/>
    <property type="match status" value="1"/>
</dbReference>
<accession>A0A8H8RYF4</accession>
<protein>
    <recommendedName>
        <fullName evidence="1">Thioredoxin domain-containing protein</fullName>
    </recommendedName>
</protein>
<name>A0A8H8RYF4_9HELO</name>
<organism evidence="2 3">
    <name type="scientific">Lachnellula subtilissima</name>
    <dbReference type="NCBI Taxonomy" id="602034"/>
    <lineage>
        <taxon>Eukaryota</taxon>
        <taxon>Fungi</taxon>
        <taxon>Dikarya</taxon>
        <taxon>Ascomycota</taxon>
        <taxon>Pezizomycotina</taxon>
        <taxon>Leotiomycetes</taxon>
        <taxon>Helotiales</taxon>
        <taxon>Lachnaceae</taxon>
        <taxon>Lachnellula</taxon>
    </lineage>
</organism>
<keyword evidence="3" id="KW-1185">Reference proteome</keyword>
<sequence>TPHPSAYQIPASQNSTITKTLSKMTFQQELNSWWSPKALTTFPVPEVGEKAPVSSKLPLPNPNGKPTVIAFLRHCGCPFAEKTFQELRKLAGKHPEINFVAVSHSDEEATGKWIISVGGEWDVHVVVDAERELYAQWGLGVASAWHVLNPWSMYSVYQLGKKENIWNLPTESGSRWQTSGSFAVDGEGTVRWTGVAKAADSIPDFRDALKALGIEV</sequence>
<evidence type="ECO:0000313" key="3">
    <source>
        <dbReference type="Proteomes" id="UP000462212"/>
    </source>
</evidence>
<dbReference type="InterPro" id="IPR013766">
    <property type="entry name" value="Thioredoxin_domain"/>
</dbReference>
<dbReference type="EMBL" id="QGMJ01000067">
    <property type="protein sequence ID" value="TVY43355.1"/>
    <property type="molecule type" value="Genomic_DNA"/>
</dbReference>
<dbReference type="SUPFAM" id="SSF52833">
    <property type="entry name" value="Thioredoxin-like"/>
    <property type="match status" value="1"/>
</dbReference>
<dbReference type="PANTHER" id="PTHR42336">
    <property type="entry name" value="THIOREDOXIN DOMAIN-CONTAINING PROTEIN-RELATED"/>
    <property type="match status" value="1"/>
</dbReference>
<reference evidence="2 3" key="1">
    <citation type="submission" date="2018-05" db="EMBL/GenBank/DDBJ databases">
        <title>Genome sequencing and assembly of the regulated plant pathogen Lachnellula willkommii and related sister species for the development of diagnostic species identification markers.</title>
        <authorList>
            <person name="Giroux E."/>
            <person name="Bilodeau G."/>
        </authorList>
    </citation>
    <scope>NUCLEOTIDE SEQUENCE [LARGE SCALE GENOMIC DNA]</scope>
    <source>
        <strain evidence="2 3">CBS 197.66</strain>
    </source>
</reference>